<gene>
    <name evidence="2" type="ORF">SDRG_05770</name>
</gene>
<dbReference type="Gene3D" id="3.10.129.10">
    <property type="entry name" value="Hotdog Thioesterase"/>
    <property type="match status" value="1"/>
</dbReference>
<dbReference type="VEuPathDB" id="FungiDB:SDRG_05770"/>
<dbReference type="RefSeq" id="XP_008609726.1">
    <property type="nucleotide sequence ID" value="XM_008611504.1"/>
</dbReference>
<dbReference type="AlphaFoldDB" id="T0QSI2"/>
<keyword evidence="1" id="KW-0812">Transmembrane</keyword>
<feature type="transmembrane region" description="Helical" evidence="1">
    <location>
        <begin position="6"/>
        <end position="26"/>
    </location>
</feature>
<dbReference type="GeneID" id="19946497"/>
<dbReference type="eggNOG" id="ENOG502QTC1">
    <property type="taxonomic scope" value="Eukaryota"/>
</dbReference>
<dbReference type="OMA" id="WRCWLSP"/>
<dbReference type="EMBL" id="JH767146">
    <property type="protein sequence ID" value="EQC36945.1"/>
    <property type="molecule type" value="Genomic_DNA"/>
</dbReference>
<evidence type="ECO:0000313" key="2">
    <source>
        <dbReference type="EMBL" id="EQC36945.1"/>
    </source>
</evidence>
<dbReference type="PANTHER" id="PTHR43841:SF3">
    <property type="entry name" value="(3R)-HYDROXYACYL-ACP DEHYDRATASE SUBUNIT HADB"/>
    <property type="match status" value="1"/>
</dbReference>
<keyword evidence="1" id="KW-0472">Membrane</keyword>
<name>T0QSI2_SAPDV</name>
<protein>
    <submittedName>
        <fullName evidence="2">Uncharacterized protein</fullName>
    </submittedName>
</protein>
<reference evidence="2 3" key="1">
    <citation type="submission" date="2012-04" db="EMBL/GenBank/DDBJ databases">
        <title>The Genome Sequence of Saprolegnia declina VS20.</title>
        <authorList>
            <consortium name="The Broad Institute Genome Sequencing Platform"/>
            <person name="Russ C."/>
            <person name="Nusbaum C."/>
            <person name="Tyler B."/>
            <person name="van West P."/>
            <person name="Dieguez-Uribeondo J."/>
            <person name="de Bruijn I."/>
            <person name="Tripathy S."/>
            <person name="Jiang R."/>
            <person name="Young S.K."/>
            <person name="Zeng Q."/>
            <person name="Gargeya S."/>
            <person name="Fitzgerald M."/>
            <person name="Haas B."/>
            <person name="Abouelleil A."/>
            <person name="Alvarado L."/>
            <person name="Arachchi H.M."/>
            <person name="Berlin A."/>
            <person name="Chapman S.B."/>
            <person name="Goldberg J."/>
            <person name="Griggs A."/>
            <person name="Gujja S."/>
            <person name="Hansen M."/>
            <person name="Howarth C."/>
            <person name="Imamovic A."/>
            <person name="Larimer J."/>
            <person name="McCowen C."/>
            <person name="Montmayeur A."/>
            <person name="Murphy C."/>
            <person name="Neiman D."/>
            <person name="Pearson M."/>
            <person name="Priest M."/>
            <person name="Roberts A."/>
            <person name="Saif S."/>
            <person name="Shea T."/>
            <person name="Sisk P."/>
            <person name="Sykes S."/>
            <person name="Wortman J."/>
            <person name="Nusbaum C."/>
            <person name="Birren B."/>
        </authorList>
    </citation>
    <scope>NUCLEOTIDE SEQUENCE [LARGE SCALE GENOMIC DNA]</scope>
    <source>
        <strain evidence="2 3">VS20</strain>
    </source>
</reference>
<evidence type="ECO:0000256" key="1">
    <source>
        <dbReference type="SAM" id="Phobius"/>
    </source>
</evidence>
<dbReference type="OrthoDB" id="58355at2759"/>
<dbReference type="InParanoid" id="T0QSI2"/>
<evidence type="ECO:0000313" key="3">
    <source>
        <dbReference type="Proteomes" id="UP000030762"/>
    </source>
</evidence>
<sequence>MEQAWLIAPMVVVALILPFVFIWATWDHDLFRQLPMLPGPLDRGSKEFKIRCAISSHVRRGWTSRERMLQPCPRVTLQTKFYILDQEISSVRAALGAPAKDITAVPLMFPQILCGHLLVQLLGNSHFPTRVDTMVWKRLHVTQLRRIAVDEELNCLMALISKVFTPEGIEFTVQTDLFDDESVVWQSSLYFVVPHTIPAKQAIPIKGPSNPIDMELLTTAMDQPSRRFPLNCSKERLADFDKGGAVDVEQLSLFSTPEPRATFLWMAAAATSTIEQHQGDNLTYPIACHCSLETPLAELPRVPTLHCDVFAKKEAERGLIGFSVGLESKAVLSGYMRSVGWKYTEEAIEQIVDV</sequence>
<keyword evidence="3" id="KW-1185">Reference proteome</keyword>
<organism evidence="2 3">
    <name type="scientific">Saprolegnia diclina (strain VS20)</name>
    <dbReference type="NCBI Taxonomy" id="1156394"/>
    <lineage>
        <taxon>Eukaryota</taxon>
        <taxon>Sar</taxon>
        <taxon>Stramenopiles</taxon>
        <taxon>Oomycota</taxon>
        <taxon>Saprolegniomycetes</taxon>
        <taxon>Saprolegniales</taxon>
        <taxon>Saprolegniaceae</taxon>
        <taxon>Saprolegnia</taxon>
    </lineage>
</organism>
<accession>T0QSI2</accession>
<keyword evidence="1" id="KW-1133">Transmembrane helix</keyword>
<dbReference type="Proteomes" id="UP000030762">
    <property type="component" value="Unassembled WGS sequence"/>
</dbReference>
<proteinExistence type="predicted"/>
<dbReference type="PANTHER" id="PTHR43841">
    <property type="entry name" value="3-HYDROXYACYL-THIOESTER DEHYDRATASE HTDX-RELATED"/>
    <property type="match status" value="1"/>
</dbReference>